<dbReference type="Proteomes" id="UP000010475">
    <property type="component" value="Chromosome"/>
</dbReference>
<gene>
    <name evidence="1" type="ORF">Cylst_1825</name>
</gene>
<protein>
    <submittedName>
        <fullName evidence="1">Uncharacterized protein</fullName>
    </submittedName>
</protein>
<organism evidence="1 2">
    <name type="scientific">Cylindrospermum stagnale PCC 7417</name>
    <dbReference type="NCBI Taxonomy" id="56107"/>
    <lineage>
        <taxon>Bacteria</taxon>
        <taxon>Bacillati</taxon>
        <taxon>Cyanobacteriota</taxon>
        <taxon>Cyanophyceae</taxon>
        <taxon>Nostocales</taxon>
        <taxon>Nostocaceae</taxon>
        <taxon>Cylindrospermum</taxon>
    </lineage>
</organism>
<dbReference type="AlphaFoldDB" id="K9WWB1"/>
<reference evidence="1 2" key="1">
    <citation type="submission" date="2012-06" db="EMBL/GenBank/DDBJ databases">
        <title>Finished chromosome of genome of Cylindrospermum stagnale PCC 7417.</title>
        <authorList>
            <consortium name="US DOE Joint Genome Institute"/>
            <person name="Gugger M."/>
            <person name="Coursin T."/>
            <person name="Rippka R."/>
            <person name="Tandeau De Marsac N."/>
            <person name="Huntemann M."/>
            <person name="Wei C.-L."/>
            <person name="Han J."/>
            <person name="Detter J.C."/>
            <person name="Han C."/>
            <person name="Tapia R."/>
            <person name="Chen A."/>
            <person name="Kyrpides N."/>
            <person name="Mavromatis K."/>
            <person name="Markowitz V."/>
            <person name="Szeto E."/>
            <person name="Ivanova N."/>
            <person name="Pagani I."/>
            <person name="Pati A."/>
            <person name="Goodwin L."/>
            <person name="Nordberg H.P."/>
            <person name="Cantor M.N."/>
            <person name="Hua S.X."/>
            <person name="Woyke T."/>
            <person name="Kerfeld C.A."/>
        </authorList>
    </citation>
    <scope>NUCLEOTIDE SEQUENCE [LARGE SCALE GENOMIC DNA]</scope>
    <source>
        <strain evidence="1 2">PCC 7417</strain>
    </source>
</reference>
<evidence type="ECO:0000313" key="2">
    <source>
        <dbReference type="Proteomes" id="UP000010475"/>
    </source>
</evidence>
<name>K9WWB1_9NOST</name>
<dbReference type="EMBL" id="CP003642">
    <property type="protein sequence ID" value="AFZ24084.1"/>
    <property type="molecule type" value="Genomic_DNA"/>
</dbReference>
<keyword evidence="2" id="KW-1185">Reference proteome</keyword>
<dbReference type="KEGG" id="csg:Cylst_1825"/>
<evidence type="ECO:0000313" key="1">
    <source>
        <dbReference type="EMBL" id="AFZ24084.1"/>
    </source>
</evidence>
<accession>K9WWB1</accession>
<proteinExistence type="predicted"/>
<sequence>MHELAISIVECIAVTSQSNPASAFGEMTITE</sequence>
<dbReference type="HOGENOM" id="CLU_3396110_0_0_3"/>